<dbReference type="Proteomes" id="UP000315439">
    <property type="component" value="Unassembled WGS sequence"/>
</dbReference>
<dbReference type="GO" id="GO:0030234">
    <property type="term" value="F:enzyme regulator activity"/>
    <property type="evidence" value="ECO:0007669"/>
    <property type="project" value="TreeGrafter"/>
</dbReference>
<dbReference type="InterPro" id="IPR011990">
    <property type="entry name" value="TPR-like_helical_dom_sf"/>
</dbReference>
<keyword evidence="7" id="KW-0449">Lipoprotein</keyword>
<dbReference type="CDD" id="cd06339">
    <property type="entry name" value="PBP1_YraM_LppC_lipoprotein-like"/>
    <property type="match status" value="1"/>
</dbReference>
<evidence type="ECO:0000313" key="8">
    <source>
        <dbReference type="EMBL" id="TQV89818.1"/>
    </source>
</evidence>
<evidence type="ECO:0000256" key="6">
    <source>
        <dbReference type="ARBA" id="ARBA00023237"/>
    </source>
</evidence>
<dbReference type="Gene3D" id="1.25.40.650">
    <property type="match status" value="1"/>
</dbReference>
<dbReference type="OrthoDB" id="6708821at2"/>
<keyword evidence="4" id="KW-0472">Membrane</keyword>
<evidence type="ECO:0000313" key="9">
    <source>
        <dbReference type="Proteomes" id="UP000315439"/>
    </source>
</evidence>
<dbReference type="SUPFAM" id="SSF53822">
    <property type="entry name" value="Periplasmic binding protein-like I"/>
    <property type="match status" value="1"/>
</dbReference>
<dbReference type="AlphaFoldDB" id="A0A545UK29"/>
<keyword evidence="9" id="KW-1185">Reference proteome</keyword>
<accession>A0A545UK29</accession>
<evidence type="ECO:0000256" key="5">
    <source>
        <dbReference type="ARBA" id="ARBA00023139"/>
    </source>
</evidence>
<keyword evidence="3" id="KW-0573">Peptidoglycan synthesis</keyword>
<dbReference type="Gene3D" id="3.40.50.2300">
    <property type="match status" value="2"/>
</dbReference>
<dbReference type="Pfam" id="PF04348">
    <property type="entry name" value="LppC"/>
    <property type="match status" value="1"/>
</dbReference>
<reference evidence="8 9" key="1">
    <citation type="submission" date="2019-07" db="EMBL/GenBank/DDBJ databases">
        <title>Draft genome for Aliikangiella sp. M105.</title>
        <authorList>
            <person name="Wang G."/>
        </authorList>
    </citation>
    <scope>NUCLEOTIDE SEQUENCE [LARGE SCALE GENOMIC DNA]</scope>
    <source>
        <strain evidence="8 9">M105</strain>
    </source>
</reference>
<keyword evidence="5" id="KW-0564">Palmitate</keyword>
<gene>
    <name evidence="8" type="ORF">FLL46_02760</name>
</gene>
<evidence type="ECO:0000256" key="4">
    <source>
        <dbReference type="ARBA" id="ARBA00023136"/>
    </source>
</evidence>
<dbReference type="PANTHER" id="PTHR38038">
    <property type="entry name" value="PENICILLIN-BINDING PROTEIN ACTIVATOR LPOA"/>
    <property type="match status" value="1"/>
</dbReference>
<proteinExistence type="predicted"/>
<evidence type="ECO:0000256" key="3">
    <source>
        <dbReference type="ARBA" id="ARBA00022984"/>
    </source>
</evidence>
<dbReference type="Gene3D" id="1.25.40.10">
    <property type="entry name" value="Tetratricopeptide repeat domain"/>
    <property type="match status" value="1"/>
</dbReference>
<dbReference type="GO" id="GO:0008360">
    <property type="term" value="P:regulation of cell shape"/>
    <property type="evidence" value="ECO:0007669"/>
    <property type="project" value="UniProtKB-KW"/>
</dbReference>
<dbReference type="PANTHER" id="PTHR38038:SF1">
    <property type="entry name" value="PENICILLIN-BINDING PROTEIN ACTIVATOR LPOA"/>
    <property type="match status" value="1"/>
</dbReference>
<keyword evidence="6" id="KW-0998">Cell outer membrane</keyword>
<evidence type="ECO:0000256" key="2">
    <source>
        <dbReference type="ARBA" id="ARBA00022960"/>
    </source>
</evidence>
<keyword evidence="1" id="KW-0732">Signal</keyword>
<dbReference type="RefSeq" id="WP_142891882.1">
    <property type="nucleotide sequence ID" value="NZ_ML660160.1"/>
</dbReference>
<dbReference type="InterPro" id="IPR007443">
    <property type="entry name" value="LpoA"/>
</dbReference>
<dbReference type="EMBL" id="VIKS01000001">
    <property type="protein sequence ID" value="TQV89818.1"/>
    <property type="molecule type" value="Genomic_DNA"/>
</dbReference>
<dbReference type="InterPro" id="IPR028082">
    <property type="entry name" value="Peripla_BP_I"/>
</dbReference>
<comment type="caution">
    <text evidence="8">The sequence shown here is derived from an EMBL/GenBank/DDBJ whole genome shotgun (WGS) entry which is preliminary data.</text>
</comment>
<protein>
    <submittedName>
        <fullName evidence="8">ABC transporter substrate-binding protein</fullName>
    </submittedName>
</protein>
<keyword evidence="2" id="KW-0133">Cell shape</keyword>
<evidence type="ECO:0000256" key="1">
    <source>
        <dbReference type="ARBA" id="ARBA00022729"/>
    </source>
</evidence>
<organism evidence="8 9">
    <name type="scientific">Aliikangiella coralliicola</name>
    <dbReference type="NCBI Taxonomy" id="2592383"/>
    <lineage>
        <taxon>Bacteria</taxon>
        <taxon>Pseudomonadati</taxon>
        <taxon>Pseudomonadota</taxon>
        <taxon>Gammaproteobacteria</taxon>
        <taxon>Oceanospirillales</taxon>
        <taxon>Pleioneaceae</taxon>
        <taxon>Aliikangiella</taxon>
    </lineage>
</organism>
<dbReference type="GO" id="GO:0031241">
    <property type="term" value="C:periplasmic side of cell outer membrane"/>
    <property type="evidence" value="ECO:0007669"/>
    <property type="project" value="TreeGrafter"/>
</dbReference>
<evidence type="ECO:0000256" key="7">
    <source>
        <dbReference type="ARBA" id="ARBA00023288"/>
    </source>
</evidence>
<dbReference type="GO" id="GO:0009252">
    <property type="term" value="P:peptidoglycan biosynthetic process"/>
    <property type="evidence" value="ECO:0007669"/>
    <property type="project" value="UniProtKB-KW"/>
</dbReference>
<name>A0A545UK29_9GAMM</name>
<sequence>MNNFINQSNKLLSFALIVLLLQGCGPQTRQSSLSSASNQQNLEYLLKQAQKADPDRKSALLVQASGLLVLERRFEKSQELLIRVNQQLLTPDQMDDFHLYYGETLLGLEANEASLNQLKTIVSPTAKPIHWQLRYAQSLSDSYLANGNYFEAAKLRIELDDLIDDAEVLRANNEKIWQALSEIETDFLQQLITDFNSQRMNGWLEIVYINKRWGYHPQKLLSEIDTWKKRYPLHPSQVNQPATLQKAVAAEEYKPQRIAVLLPLSGKNASIGMMIQDGIIAAHYQSDSANVAPKLSFYDTARSLSALTPYQQAIDDGADFVLGPLTKESLETVLNQESLPVPMLALNRMEEQRYNHPQVFQFGLPVEDEAIQSAHRAFEKGYRKAIAFLPDNTVGKRAEETFREYFEQMGGELVEVQKYKDAKSLKTEVQHLLGVDSSMRRKKSLQQLLGRNLEFEMRRRQDADFIFMIASPAMGRMIKPFINFYYAHDLPVIATSMVYSGKKKPQTDIDLNGIEFPDIPLLLSELPDFEQTRTVLKETQPQALDARGRFFALGFDSYRILNQLAILKAFPEYRWNGLAGELAVDELGLVHRFLTWAQFNRGIPNVTKEREIKQLETQANIEQDKLEPQSSNIN</sequence>